<dbReference type="InterPro" id="IPR011467">
    <property type="entry name" value="DUF1573"/>
</dbReference>
<proteinExistence type="predicted"/>
<dbReference type="PANTHER" id="PTHR37833:SF1">
    <property type="entry name" value="SIGNAL PEPTIDE PROTEIN"/>
    <property type="match status" value="1"/>
</dbReference>
<dbReference type="AlphaFoldDB" id="I5BQU0"/>
<comment type="caution">
    <text evidence="1">The sequence shown here is derived from an EMBL/GenBank/DDBJ whole genome shotgun (WGS) entry which is preliminary data.</text>
</comment>
<dbReference type="EMBL" id="AJYA01000110">
    <property type="protein sequence ID" value="EIM71942.1"/>
    <property type="molecule type" value="Genomic_DNA"/>
</dbReference>
<dbReference type="STRING" id="1189621.A3SI_20187"/>
<accession>I5BQU0</accession>
<keyword evidence="2" id="KW-1185">Reference proteome</keyword>
<sequence length="120" mass="13708">MMNYWLLAFFFTWGFLSEIHFPEGRLHDFGQIPQNKEVVHEFSIENTSSKKIRIVEVSTACGCTAVDFPKELAAGEMGKIKIRYDAKLMGIFKKHALVITTCEEQVHKLMISGEVVANKR</sequence>
<dbReference type="Pfam" id="PF07610">
    <property type="entry name" value="DUF1573"/>
    <property type="match status" value="1"/>
</dbReference>
<dbReference type="Proteomes" id="UP000005551">
    <property type="component" value="Unassembled WGS sequence"/>
</dbReference>
<name>I5BQU0_9BACT</name>
<evidence type="ECO:0000313" key="2">
    <source>
        <dbReference type="Proteomes" id="UP000005551"/>
    </source>
</evidence>
<dbReference type="PANTHER" id="PTHR37833">
    <property type="entry name" value="LIPOPROTEIN-RELATED"/>
    <property type="match status" value="1"/>
</dbReference>
<dbReference type="Gene3D" id="2.60.40.10">
    <property type="entry name" value="Immunoglobulins"/>
    <property type="match status" value="1"/>
</dbReference>
<organism evidence="1 2">
    <name type="scientific">Nitritalea halalkaliphila LW7</name>
    <dbReference type="NCBI Taxonomy" id="1189621"/>
    <lineage>
        <taxon>Bacteria</taxon>
        <taxon>Pseudomonadati</taxon>
        <taxon>Bacteroidota</taxon>
        <taxon>Cytophagia</taxon>
        <taxon>Cytophagales</taxon>
        <taxon>Cyclobacteriaceae</taxon>
        <taxon>Nitritalea</taxon>
    </lineage>
</organism>
<dbReference type="RefSeq" id="WP_009057816.1">
    <property type="nucleotide sequence ID" value="NZ_AJYA01000110.1"/>
</dbReference>
<dbReference type="InterPro" id="IPR013783">
    <property type="entry name" value="Ig-like_fold"/>
</dbReference>
<evidence type="ECO:0000313" key="1">
    <source>
        <dbReference type="EMBL" id="EIM71942.1"/>
    </source>
</evidence>
<gene>
    <name evidence="1" type="ORF">A3SI_20187</name>
</gene>
<protein>
    <recommendedName>
        <fullName evidence="3">DUF1573 domain-containing protein</fullName>
    </recommendedName>
</protein>
<evidence type="ECO:0008006" key="3">
    <source>
        <dbReference type="Google" id="ProtNLM"/>
    </source>
</evidence>
<reference evidence="1 2" key="1">
    <citation type="submission" date="2012-05" db="EMBL/GenBank/DDBJ databases">
        <title>Genome sequence of Nitritalea halalkaliphila LW7.</title>
        <authorList>
            <person name="Jangir P.K."/>
            <person name="Singh A."/>
            <person name="Shivaji S."/>
            <person name="Sharma R."/>
        </authorList>
    </citation>
    <scope>NUCLEOTIDE SEQUENCE [LARGE SCALE GENOMIC DNA]</scope>
    <source>
        <strain evidence="1 2">LW7</strain>
    </source>
</reference>